<dbReference type="InterPro" id="IPR001138">
    <property type="entry name" value="Zn2Cys6_DnaBD"/>
</dbReference>
<dbReference type="PROSITE" id="PS50048">
    <property type="entry name" value="ZN2_CY6_FUNGAL_2"/>
    <property type="match status" value="1"/>
</dbReference>
<dbReference type="STRING" id="43265.A0A545V7T4"/>
<name>A0A545V7T4_9HYPO</name>
<dbReference type="Gene3D" id="4.10.240.10">
    <property type="entry name" value="Zn(2)-C6 fungal-type DNA-binding domain"/>
    <property type="match status" value="1"/>
</dbReference>
<evidence type="ECO:0000259" key="5">
    <source>
        <dbReference type="PROSITE" id="PS50048"/>
    </source>
</evidence>
<dbReference type="GO" id="GO:0008270">
    <property type="term" value="F:zinc ion binding"/>
    <property type="evidence" value="ECO:0007669"/>
    <property type="project" value="InterPro"/>
</dbReference>
<evidence type="ECO:0000313" key="6">
    <source>
        <dbReference type="EMBL" id="TQV97781.1"/>
    </source>
</evidence>
<dbReference type="PRINTS" id="PR00755">
    <property type="entry name" value="AFLATOXINBRP"/>
</dbReference>
<dbReference type="PROSITE" id="PS00463">
    <property type="entry name" value="ZN2_CY6_FUNGAL_1"/>
    <property type="match status" value="1"/>
</dbReference>
<evidence type="ECO:0000313" key="7">
    <source>
        <dbReference type="Proteomes" id="UP000315783"/>
    </source>
</evidence>
<keyword evidence="4" id="KW-0539">Nucleus</keyword>
<dbReference type="SMART" id="SM00066">
    <property type="entry name" value="GAL4"/>
    <property type="match status" value="1"/>
</dbReference>
<proteinExistence type="predicted"/>
<dbReference type="GO" id="GO:0000981">
    <property type="term" value="F:DNA-binding transcription factor activity, RNA polymerase II-specific"/>
    <property type="evidence" value="ECO:0007669"/>
    <property type="project" value="InterPro"/>
</dbReference>
<evidence type="ECO:0000256" key="3">
    <source>
        <dbReference type="ARBA" id="ARBA00023163"/>
    </source>
</evidence>
<evidence type="ECO:0000256" key="2">
    <source>
        <dbReference type="ARBA" id="ARBA00023125"/>
    </source>
</evidence>
<dbReference type="InterPro" id="IPR036864">
    <property type="entry name" value="Zn2-C6_fun-type_DNA-bd_sf"/>
</dbReference>
<evidence type="ECO:0000256" key="4">
    <source>
        <dbReference type="ARBA" id="ARBA00023242"/>
    </source>
</evidence>
<dbReference type="CDD" id="cd00067">
    <property type="entry name" value="GAL4"/>
    <property type="match status" value="1"/>
</dbReference>
<evidence type="ECO:0000256" key="1">
    <source>
        <dbReference type="ARBA" id="ARBA00023015"/>
    </source>
</evidence>
<keyword evidence="3" id="KW-0804">Transcription</keyword>
<comment type="caution">
    <text evidence="6">The sequence shown here is derived from an EMBL/GenBank/DDBJ whole genome shotgun (WGS) entry which is preliminary data.</text>
</comment>
<accession>A0A545V7T4</accession>
<reference evidence="6 7" key="1">
    <citation type="journal article" date="2019" name="Appl. Microbiol. Biotechnol.">
        <title>Genome sequence of Isaria javanica and comparative genome analysis insights into family S53 peptidase evolution in fungal entomopathogens.</title>
        <authorList>
            <person name="Lin R."/>
            <person name="Zhang X."/>
            <person name="Xin B."/>
            <person name="Zou M."/>
            <person name="Gao Y."/>
            <person name="Qin F."/>
            <person name="Hu Q."/>
            <person name="Xie B."/>
            <person name="Cheng X."/>
        </authorList>
    </citation>
    <scope>NUCLEOTIDE SEQUENCE [LARGE SCALE GENOMIC DNA]</scope>
    <source>
        <strain evidence="6 7">IJ1G</strain>
    </source>
</reference>
<dbReference type="PANTHER" id="PTHR31069">
    <property type="entry name" value="OLEATE-ACTIVATED TRANSCRIPTION FACTOR 1-RELATED"/>
    <property type="match status" value="1"/>
</dbReference>
<protein>
    <submittedName>
        <fullName evidence="6">Fungal zn(2)-Cys(6) binuclear clusterdomain-containing protein</fullName>
    </submittedName>
</protein>
<dbReference type="AlphaFoldDB" id="A0A545V7T4"/>
<dbReference type="SUPFAM" id="SSF57701">
    <property type="entry name" value="Zn2/Cys6 DNA-binding domain"/>
    <property type="match status" value="1"/>
</dbReference>
<dbReference type="GO" id="GO:0003677">
    <property type="term" value="F:DNA binding"/>
    <property type="evidence" value="ECO:0007669"/>
    <property type="project" value="UniProtKB-KW"/>
</dbReference>
<dbReference type="InterPro" id="IPR050675">
    <property type="entry name" value="OAF3"/>
</dbReference>
<feature type="domain" description="Zn(2)-C6 fungal-type" evidence="5">
    <location>
        <begin position="16"/>
        <end position="46"/>
    </location>
</feature>
<keyword evidence="2" id="KW-0238">DNA-binding</keyword>
<keyword evidence="7" id="KW-1185">Reference proteome</keyword>
<dbReference type="EMBL" id="SPUK01000004">
    <property type="protein sequence ID" value="TQV97781.1"/>
    <property type="molecule type" value="Genomic_DNA"/>
</dbReference>
<dbReference type="Proteomes" id="UP000315783">
    <property type="component" value="Unassembled WGS sequence"/>
</dbReference>
<organism evidence="6 7">
    <name type="scientific">Cordyceps javanica</name>
    <dbReference type="NCBI Taxonomy" id="43265"/>
    <lineage>
        <taxon>Eukaryota</taxon>
        <taxon>Fungi</taxon>
        <taxon>Dikarya</taxon>
        <taxon>Ascomycota</taxon>
        <taxon>Pezizomycotina</taxon>
        <taxon>Sordariomycetes</taxon>
        <taxon>Hypocreomycetidae</taxon>
        <taxon>Hypocreales</taxon>
        <taxon>Cordycipitaceae</taxon>
        <taxon>Cordyceps</taxon>
    </lineage>
</organism>
<keyword evidence="1" id="KW-0805">Transcription regulation</keyword>
<sequence length="204" mass="22657">MEALNYSSTSSELKRSCEECSSSKVKCSQDRPACKRCQKQKVSCTYAPAKRTGRPRKVRKDNGPFQPRIIRPLASAASREANHDLPSAEMGSSLPEYSIEQSIYSYSRDELDLDRRVGVRGAGSTAGISDVAHVPTPCHLLDHDWPTTALDLEALWGTPLHQQPYADSAFDGYEPEFGSCGLMEEGFGYPYSRTIMFTIDEHLT</sequence>
<gene>
    <name evidence="6" type="ORF">IF1G_03524</name>
</gene>
<dbReference type="PANTHER" id="PTHR31069:SF31">
    <property type="entry name" value="MONODICTYPHENONE CLUSTER TRANSCRIPTION FACTOR-RELATED"/>
    <property type="match status" value="1"/>
</dbReference>
<dbReference type="Pfam" id="PF00172">
    <property type="entry name" value="Zn_clus"/>
    <property type="match status" value="1"/>
</dbReference>